<dbReference type="RefSeq" id="WP_092836663.1">
    <property type="nucleotide sequence ID" value="NZ_FPCF01000001.1"/>
</dbReference>
<reference evidence="4" key="1">
    <citation type="journal article" date="2018" name="Front. Microbiol.">
        <title>Genome-Based Analysis Reveals the Taxonomy and Diversity of the Family Idiomarinaceae.</title>
        <authorList>
            <person name="Liu Y."/>
            <person name="Lai Q."/>
            <person name="Shao Z."/>
        </authorList>
    </citation>
    <scope>NUCLEOTIDE SEQUENCE [LARGE SCALE GENOMIC DNA]</scope>
    <source>
        <strain evidence="4">908033</strain>
    </source>
</reference>
<dbReference type="Proteomes" id="UP000286985">
    <property type="component" value="Unassembled WGS sequence"/>
</dbReference>
<evidence type="ECO:0000313" key="3">
    <source>
        <dbReference type="EMBL" id="RUO49114.1"/>
    </source>
</evidence>
<sequence length="209" mass="22927">MKQLANLYVPELHPRKQSLTFTRAAGVVAAAAVLAVLFSGASHWYAGQQQIATQRTNHELSQVQQRLTAKQNELRAAMNNPQVEKEIANIEAQLAQRQRLLQQMTSVTAASQTSFAQLLTDIAKADVESIWLQRVIAANNQLTLQGKTTDASALPQWLASFSNYPTLQERQFGVFELRDNSQEAALDFTVGSLAHSSLLSHSARTAGAQ</sequence>
<feature type="transmembrane region" description="Helical" evidence="2">
    <location>
        <begin position="21"/>
        <end position="46"/>
    </location>
</feature>
<dbReference type="AlphaFoldDB" id="A0A432XK16"/>
<protein>
    <submittedName>
        <fullName evidence="3">Uncharacterized protein</fullName>
    </submittedName>
</protein>
<keyword evidence="4" id="KW-1185">Reference proteome</keyword>
<evidence type="ECO:0000256" key="2">
    <source>
        <dbReference type="SAM" id="Phobius"/>
    </source>
</evidence>
<dbReference type="STRING" id="519452.SAMN04488139_0326"/>
<feature type="coiled-coil region" evidence="1">
    <location>
        <begin position="60"/>
        <end position="103"/>
    </location>
</feature>
<evidence type="ECO:0000256" key="1">
    <source>
        <dbReference type="SAM" id="Coils"/>
    </source>
</evidence>
<dbReference type="InterPro" id="IPR007813">
    <property type="entry name" value="PilN"/>
</dbReference>
<keyword evidence="1" id="KW-0175">Coiled coil</keyword>
<name>A0A432XK16_9GAMM</name>
<keyword evidence="2" id="KW-0472">Membrane</keyword>
<organism evidence="3 4">
    <name type="scientific">Pseudidiomarina donghaiensis</name>
    <dbReference type="NCBI Taxonomy" id="519452"/>
    <lineage>
        <taxon>Bacteria</taxon>
        <taxon>Pseudomonadati</taxon>
        <taxon>Pseudomonadota</taxon>
        <taxon>Gammaproteobacteria</taxon>
        <taxon>Alteromonadales</taxon>
        <taxon>Idiomarinaceae</taxon>
        <taxon>Pseudidiomarina</taxon>
    </lineage>
</organism>
<gene>
    <name evidence="3" type="ORF">CWE24_00960</name>
</gene>
<comment type="caution">
    <text evidence="3">The sequence shown here is derived from an EMBL/GenBank/DDBJ whole genome shotgun (WGS) entry which is preliminary data.</text>
</comment>
<proteinExistence type="predicted"/>
<evidence type="ECO:0000313" key="4">
    <source>
        <dbReference type="Proteomes" id="UP000286985"/>
    </source>
</evidence>
<dbReference type="EMBL" id="PIPU01000001">
    <property type="protein sequence ID" value="RUO49114.1"/>
    <property type="molecule type" value="Genomic_DNA"/>
</dbReference>
<keyword evidence="2" id="KW-0812">Transmembrane</keyword>
<dbReference type="Pfam" id="PF05137">
    <property type="entry name" value="PilN"/>
    <property type="match status" value="1"/>
</dbReference>
<dbReference type="OrthoDB" id="6876592at2"/>
<accession>A0A432XK16</accession>
<keyword evidence="2" id="KW-1133">Transmembrane helix</keyword>